<keyword evidence="3" id="KW-1003">Cell membrane</keyword>
<evidence type="ECO:0000256" key="6">
    <source>
        <dbReference type="ARBA" id="ARBA00023136"/>
    </source>
</evidence>
<feature type="domain" description="ABC transmembrane type-1" evidence="8">
    <location>
        <begin position="57"/>
        <end position="274"/>
    </location>
</feature>
<evidence type="ECO:0000256" key="4">
    <source>
        <dbReference type="ARBA" id="ARBA00022692"/>
    </source>
</evidence>
<protein>
    <submittedName>
        <fullName evidence="9">Putative multiple-sugar transport system permease YteP</fullName>
    </submittedName>
</protein>
<keyword evidence="6 7" id="KW-0472">Membrane</keyword>
<keyword evidence="10" id="KW-1185">Reference proteome</keyword>
<feature type="transmembrane region" description="Helical" evidence="7">
    <location>
        <begin position="147"/>
        <end position="170"/>
    </location>
</feature>
<keyword evidence="5 7" id="KW-1133">Transmembrane helix</keyword>
<dbReference type="AlphaFoldDB" id="A0A4U8Q1H9"/>
<keyword evidence="4 7" id="KW-0812">Transmembrane</keyword>
<evidence type="ECO:0000313" key="9">
    <source>
        <dbReference type="EMBL" id="TLC98559.1"/>
    </source>
</evidence>
<dbReference type="InterPro" id="IPR035906">
    <property type="entry name" value="MetI-like_sf"/>
</dbReference>
<dbReference type="SUPFAM" id="SSF161098">
    <property type="entry name" value="MetI-like"/>
    <property type="match status" value="1"/>
</dbReference>
<proteinExistence type="inferred from homology"/>
<dbReference type="PANTHER" id="PTHR43227:SF11">
    <property type="entry name" value="BLL4140 PROTEIN"/>
    <property type="match status" value="1"/>
</dbReference>
<comment type="caution">
    <text evidence="9">The sequence shown here is derived from an EMBL/GenBank/DDBJ whole genome shotgun (WGS) entry which is preliminary data.</text>
</comment>
<feature type="transmembrane region" description="Helical" evidence="7">
    <location>
        <begin position="93"/>
        <end position="117"/>
    </location>
</feature>
<keyword evidence="9" id="KW-0762">Sugar transport</keyword>
<dbReference type="STRING" id="180332.GCA_000797495_00090"/>
<evidence type="ECO:0000256" key="3">
    <source>
        <dbReference type="ARBA" id="ARBA00022475"/>
    </source>
</evidence>
<comment type="similarity">
    <text evidence="7">Belongs to the binding-protein-dependent transport system permease family.</text>
</comment>
<evidence type="ECO:0000256" key="5">
    <source>
        <dbReference type="ARBA" id="ARBA00022989"/>
    </source>
</evidence>
<evidence type="ECO:0000256" key="7">
    <source>
        <dbReference type="RuleBase" id="RU363032"/>
    </source>
</evidence>
<feature type="transmembrane region" description="Helical" evidence="7">
    <location>
        <begin position="190"/>
        <end position="209"/>
    </location>
</feature>
<organism evidence="9 10">
    <name type="scientific">Robinsoniella peoriensis</name>
    <dbReference type="NCBI Taxonomy" id="180332"/>
    <lineage>
        <taxon>Bacteria</taxon>
        <taxon>Bacillati</taxon>
        <taxon>Bacillota</taxon>
        <taxon>Clostridia</taxon>
        <taxon>Lachnospirales</taxon>
        <taxon>Lachnospiraceae</taxon>
        <taxon>Robinsoniella</taxon>
    </lineage>
</organism>
<dbReference type="CDD" id="cd06261">
    <property type="entry name" value="TM_PBP2"/>
    <property type="match status" value="1"/>
</dbReference>
<dbReference type="InterPro" id="IPR050809">
    <property type="entry name" value="UgpAE/MalFG_permease"/>
</dbReference>
<reference evidence="9 10" key="1">
    <citation type="journal article" date="2019" name="Anaerobe">
        <title>Detection of Robinsoniella peoriensis in multiple bone samples of a trauma patient.</title>
        <authorList>
            <person name="Schrottner P."/>
            <person name="Hartwich K."/>
            <person name="Bunk B."/>
            <person name="Schober I."/>
            <person name="Helbig S."/>
            <person name="Rudolph W.W."/>
            <person name="Gunzer F."/>
        </authorList>
    </citation>
    <scope>NUCLEOTIDE SEQUENCE [LARGE SCALE GENOMIC DNA]</scope>
    <source>
        <strain evidence="9 10">DSM 106044</strain>
    </source>
</reference>
<name>A0A4U8Q1H9_9FIRM</name>
<feature type="transmembrane region" description="Helical" evidence="7">
    <location>
        <begin position="61"/>
        <end position="81"/>
    </location>
</feature>
<dbReference type="EMBL" id="QGQD01000092">
    <property type="protein sequence ID" value="TLC98559.1"/>
    <property type="molecule type" value="Genomic_DNA"/>
</dbReference>
<dbReference type="Proteomes" id="UP000306509">
    <property type="component" value="Unassembled WGS sequence"/>
</dbReference>
<dbReference type="Gene3D" id="1.10.3720.10">
    <property type="entry name" value="MetI-like"/>
    <property type="match status" value="1"/>
</dbReference>
<dbReference type="PROSITE" id="PS50928">
    <property type="entry name" value="ABC_TM1"/>
    <property type="match status" value="1"/>
</dbReference>
<feature type="transmembrane region" description="Helical" evidence="7">
    <location>
        <begin position="7"/>
        <end position="24"/>
    </location>
</feature>
<dbReference type="GO" id="GO:0055085">
    <property type="term" value="P:transmembrane transport"/>
    <property type="evidence" value="ECO:0007669"/>
    <property type="project" value="InterPro"/>
</dbReference>
<comment type="subcellular location">
    <subcellularLocation>
        <location evidence="1 7">Cell membrane</location>
        <topology evidence="1 7">Multi-pass membrane protein</topology>
    </subcellularLocation>
</comment>
<dbReference type="GO" id="GO:0005886">
    <property type="term" value="C:plasma membrane"/>
    <property type="evidence" value="ECO:0007669"/>
    <property type="project" value="UniProtKB-SubCell"/>
</dbReference>
<dbReference type="InterPro" id="IPR000515">
    <property type="entry name" value="MetI-like"/>
</dbReference>
<feature type="transmembrane region" description="Helical" evidence="7">
    <location>
        <begin position="253"/>
        <end position="278"/>
    </location>
</feature>
<sequence>MALPAAVILFLFSYVPIAGLIIAFKDFRYDKGFLGSDWIGFKNFEFFFKSNDAWVVLRNTIGLNVLFIGITLVVSVAIALMMNEVRSRKMIKVTQTIMFFPYFMSWVVVGYLLYAYLHHDYGIINQLLQFLGLHSISWYARSEYWPVILTFMYAWKMAGYYSVIYYAGLMGIDDTYYEAAALDGASRWQMVWKITLPMLKGIIIVMVILQVGRIMYADFGLFFNLTRDQGALYATTDVLDTYIYRALRVTGDIGIGSAVGCFQAVIGFVLIMGSNLVVRKLDKDSALF</sequence>
<accession>A0A4U8Q1H9</accession>
<keyword evidence="2 7" id="KW-0813">Transport</keyword>
<evidence type="ECO:0000313" key="10">
    <source>
        <dbReference type="Proteomes" id="UP000306509"/>
    </source>
</evidence>
<dbReference type="PANTHER" id="PTHR43227">
    <property type="entry name" value="BLL4140 PROTEIN"/>
    <property type="match status" value="1"/>
</dbReference>
<gene>
    <name evidence="9" type="primary">yteP_25</name>
    <name evidence="9" type="ORF">DSM106044_04669</name>
</gene>
<evidence type="ECO:0000256" key="1">
    <source>
        <dbReference type="ARBA" id="ARBA00004651"/>
    </source>
</evidence>
<evidence type="ECO:0000259" key="8">
    <source>
        <dbReference type="PROSITE" id="PS50928"/>
    </source>
</evidence>
<dbReference type="Pfam" id="PF00528">
    <property type="entry name" value="BPD_transp_1"/>
    <property type="match status" value="1"/>
</dbReference>
<evidence type="ECO:0000256" key="2">
    <source>
        <dbReference type="ARBA" id="ARBA00022448"/>
    </source>
</evidence>